<sequence length="117" mass="13051">MPTLRLKNLETGMVTASDVFDQSGRMLFPAHTEISAKHIKVMKTWGVNEIEIVGDADEQDTLGPHTPIVDPAVMAAAEERTQMLFRFNTNEDDPLVAELKRLCLQRLLSQLSEGETV</sequence>
<organism evidence="1 2">
    <name type="scientific">Desulfurispira natronophila</name>
    <dbReference type="NCBI Taxonomy" id="682562"/>
    <lineage>
        <taxon>Bacteria</taxon>
        <taxon>Pseudomonadati</taxon>
        <taxon>Chrysiogenota</taxon>
        <taxon>Chrysiogenia</taxon>
        <taxon>Chrysiogenales</taxon>
        <taxon>Chrysiogenaceae</taxon>
        <taxon>Desulfurispira</taxon>
    </lineage>
</organism>
<proteinExistence type="predicted"/>
<comment type="caution">
    <text evidence="1">The sequence shown here is derived from an EMBL/GenBank/DDBJ whole genome shotgun (WGS) entry which is preliminary data.</text>
</comment>
<dbReference type="AlphaFoldDB" id="A0A7W7Y466"/>
<keyword evidence="2" id="KW-1185">Reference proteome</keyword>
<dbReference type="Proteomes" id="UP000528322">
    <property type="component" value="Unassembled WGS sequence"/>
</dbReference>
<protein>
    <submittedName>
        <fullName evidence="1">Uncharacterized protein</fullName>
    </submittedName>
</protein>
<accession>A0A7W7Y466</accession>
<reference evidence="1 2" key="1">
    <citation type="submission" date="2020-08" db="EMBL/GenBank/DDBJ databases">
        <title>Genomic Encyclopedia of Type Strains, Phase IV (KMG-IV): sequencing the most valuable type-strain genomes for metagenomic binning, comparative biology and taxonomic classification.</title>
        <authorList>
            <person name="Goeker M."/>
        </authorList>
    </citation>
    <scope>NUCLEOTIDE SEQUENCE [LARGE SCALE GENOMIC DNA]</scope>
    <source>
        <strain evidence="1 2">DSM 22071</strain>
    </source>
</reference>
<evidence type="ECO:0000313" key="1">
    <source>
        <dbReference type="EMBL" id="MBB5021507.1"/>
    </source>
</evidence>
<dbReference type="RefSeq" id="WP_183730333.1">
    <property type="nucleotide sequence ID" value="NZ_JACHID010000004.1"/>
</dbReference>
<gene>
    <name evidence="1" type="ORF">HNR37_000819</name>
</gene>
<evidence type="ECO:0000313" key="2">
    <source>
        <dbReference type="Proteomes" id="UP000528322"/>
    </source>
</evidence>
<name>A0A7W7Y466_9BACT</name>
<dbReference type="EMBL" id="JACHID010000004">
    <property type="protein sequence ID" value="MBB5021507.1"/>
    <property type="molecule type" value="Genomic_DNA"/>
</dbReference>